<dbReference type="AlphaFoldDB" id="A0A8S1KN71"/>
<comment type="caution">
    <text evidence="2">The sequence shown here is derived from an EMBL/GenBank/DDBJ whole genome shotgun (WGS) entry which is preliminary data.</text>
</comment>
<evidence type="ECO:0000313" key="2">
    <source>
        <dbReference type="EMBL" id="CAD8054422.1"/>
    </source>
</evidence>
<accession>A0A8S1KN71</accession>
<gene>
    <name evidence="2" type="ORF">PSON_ATCC_30995.1.T0080288</name>
</gene>
<proteinExistence type="predicted"/>
<protein>
    <submittedName>
        <fullName evidence="2">Uncharacterized protein</fullName>
    </submittedName>
</protein>
<dbReference type="Proteomes" id="UP000692954">
    <property type="component" value="Unassembled WGS sequence"/>
</dbReference>
<organism evidence="2 3">
    <name type="scientific">Paramecium sonneborni</name>
    <dbReference type="NCBI Taxonomy" id="65129"/>
    <lineage>
        <taxon>Eukaryota</taxon>
        <taxon>Sar</taxon>
        <taxon>Alveolata</taxon>
        <taxon>Ciliophora</taxon>
        <taxon>Intramacronucleata</taxon>
        <taxon>Oligohymenophorea</taxon>
        <taxon>Peniculida</taxon>
        <taxon>Parameciidae</taxon>
        <taxon>Paramecium</taxon>
    </lineage>
</organism>
<evidence type="ECO:0000313" key="3">
    <source>
        <dbReference type="Proteomes" id="UP000692954"/>
    </source>
</evidence>
<evidence type="ECO:0000256" key="1">
    <source>
        <dbReference type="SAM" id="SignalP"/>
    </source>
</evidence>
<keyword evidence="3" id="KW-1185">Reference proteome</keyword>
<keyword evidence="1" id="KW-0732">Signal</keyword>
<name>A0A8S1KN71_9CILI</name>
<sequence length="272" mass="31033">MKNLISFIQIFIFNTLAVLIAKYQCDCSLFLDELVCQEVDTCDWINELCVQKDCSKFNENECDLIQKCSLNSEGKCEATQFCSTYQVKDQIDCIIKKGNCAAENITNDAGFYQCKSYIPVDCNSLTDENCQNNYEDGQTFCWLNSTKQCQSYSINSCLGLPLDVCEKLNCKILSDVCSSFQCSDLTSQEQCTYVKNGYWGELTPCLWKVDSTPKCINRTDTSDLTIETCSKMTDGRYYWKNETCVSCPKNYDDQISSSFQLILFLICILHEL</sequence>
<dbReference type="EMBL" id="CAJJDN010000008">
    <property type="protein sequence ID" value="CAD8054422.1"/>
    <property type="molecule type" value="Genomic_DNA"/>
</dbReference>
<feature type="signal peptide" evidence="1">
    <location>
        <begin position="1"/>
        <end position="17"/>
    </location>
</feature>
<reference evidence="2" key="1">
    <citation type="submission" date="2021-01" db="EMBL/GenBank/DDBJ databases">
        <authorList>
            <consortium name="Genoscope - CEA"/>
            <person name="William W."/>
        </authorList>
    </citation>
    <scope>NUCLEOTIDE SEQUENCE</scope>
</reference>
<dbReference type="OrthoDB" id="287022at2759"/>
<feature type="chain" id="PRO_5035750626" evidence="1">
    <location>
        <begin position="18"/>
        <end position="272"/>
    </location>
</feature>